<dbReference type="Gene3D" id="1.20.1280.50">
    <property type="match status" value="1"/>
</dbReference>
<dbReference type="InterPro" id="IPR005174">
    <property type="entry name" value="KIB1-4_b-propeller"/>
</dbReference>
<dbReference type="InterPro" id="IPR012677">
    <property type="entry name" value="Nucleotide-bd_a/b_plait_sf"/>
</dbReference>
<dbReference type="SMART" id="SM00360">
    <property type="entry name" value="RRM"/>
    <property type="match status" value="1"/>
</dbReference>
<dbReference type="EMBL" id="CM022217">
    <property type="protein sequence ID" value="KAF7026477.1"/>
    <property type="molecule type" value="Genomic_DNA"/>
</dbReference>
<dbReference type="Pfam" id="PF03478">
    <property type="entry name" value="Beta-prop_KIB1-4"/>
    <property type="match status" value="1"/>
</dbReference>
<evidence type="ECO:0000256" key="1">
    <source>
        <dbReference type="PROSITE-ProRule" id="PRU00176"/>
    </source>
</evidence>
<dbReference type="Proteomes" id="UP000815260">
    <property type="component" value="Chromosome 3A"/>
</dbReference>
<protein>
    <recommendedName>
        <fullName evidence="2">RRM domain-containing protein</fullName>
    </recommendedName>
</protein>
<comment type="caution">
    <text evidence="3">The sequence shown here is derived from an EMBL/GenBank/DDBJ whole genome shotgun (WGS) entry which is preliminary data.</text>
</comment>
<name>A0A9R1FEJ4_WHEAT</name>
<reference evidence="3" key="1">
    <citation type="journal article" date="2017" name="Gigascience">
        <title>The first near-complete assembly of the hexaploid bread wheat genome, Triticum aestivum.</title>
        <authorList>
            <person name="Zimin A.V."/>
            <person name="Puiu D."/>
            <person name="Hall R."/>
            <person name="Kingan S."/>
            <person name="Clavijo B.J."/>
            <person name="Salzberg S.L."/>
        </authorList>
    </citation>
    <scope>NUCLEOTIDE SEQUENCE</scope>
    <source>
        <tissue evidence="3">Leaf</tissue>
    </source>
</reference>
<proteinExistence type="predicted"/>
<dbReference type="SUPFAM" id="SSF54928">
    <property type="entry name" value="RNA-binding domain, RBD"/>
    <property type="match status" value="1"/>
</dbReference>
<keyword evidence="1" id="KW-0694">RNA-binding</keyword>
<dbReference type="Pfam" id="PF00076">
    <property type="entry name" value="RRM_1"/>
    <property type="match status" value="1"/>
</dbReference>
<sequence length="521" mass="59201">MDAGSWSDLPPDLAREISGRLQHDAVDLARFHAVCKPWRDSRTTTAAGQFLPWLVAAVEEDATRLEMRCVLSGYNYRSQPLLAEPAWWNWVTSSGGTALWCLAIERLRPSLHDPLTGAAAHLPQLPQSLGLWGKDIDPHGVIYEDGATLLYSISSAGSNATFRAALHRPGDAEWTIIERTLEHPAWSWSPRPPVLSCVTYHDGKILVVMKPDQWRLVTPNSNMARDELVESQETPMVQVWFGESTYKYDYSYVLESRGEILWVSVKTREYDRYRMGPDPCLLSVKVSVQALEEPLLYESSALEKMRWVRRDGRSLADRVLFLGRRHSFVVDAGRVPNGHGGCAYFIYHHNSALTQEKRGVFRCNLIDGKTELVQRLPRCWDYKMCLWFNPESIITPPQEISEGSPKQQIAPIISSLRRHNINVERHHVPSFTLLVRNLPLTVKTTQLRLFFSEHGKVSNAEVICYKKTRASQGIGHVTIETTHSHLEDALAALNELVLDGCHLKVSLIKEGQPPQRRRRHR</sequence>
<dbReference type="InterPro" id="IPR036047">
    <property type="entry name" value="F-box-like_dom_sf"/>
</dbReference>
<dbReference type="OrthoDB" id="694843at2759"/>
<dbReference type="GO" id="GO:0003723">
    <property type="term" value="F:RNA binding"/>
    <property type="evidence" value="ECO:0007669"/>
    <property type="project" value="UniProtKB-UniRule"/>
</dbReference>
<dbReference type="InterPro" id="IPR000504">
    <property type="entry name" value="RRM_dom"/>
</dbReference>
<dbReference type="PROSITE" id="PS50102">
    <property type="entry name" value="RRM"/>
    <property type="match status" value="1"/>
</dbReference>
<dbReference type="PANTHER" id="PTHR33110:SF139">
    <property type="entry name" value="RRM DOMAIN-CONTAINING PROTEIN"/>
    <property type="match status" value="1"/>
</dbReference>
<evidence type="ECO:0000313" key="3">
    <source>
        <dbReference type="EMBL" id="KAF7026477.1"/>
    </source>
</evidence>
<gene>
    <name evidence="3" type="ORF">CFC21_038587</name>
</gene>
<organism evidence="3">
    <name type="scientific">Triticum aestivum</name>
    <name type="common">Wheat</name>
    <dbReference type="NCBI Taxonomy" id="4565"/>
    <lineage>
        <taxon>Eukaryota</taxon>
        <taxon>Viridiplantae</taxon>
        <taxon>Streptophyta</taxon>
        <taxon>Embryophyta</taxon>
        <taxon>Tracheophyta</taxon>
        <taxon>Spermatophyta</taxon>
        <taxon>Magnoliopsida</taxon>
        <taxon>Liliopsida</taxon>
        <taxon>Poales</taxon>
        <taxon>Poaceae</taxon>
        <taxon>BOP clade</taxon>
        <taxon>Pooideae</taxon>
        <taxon>Triticodae</taxon>
        <taxon>Triticeae</taxon>
        <taxon>Triticinae</taxon>
        <taxon>Triticum</taxon>
    </lineage>
</organism>
<dbReference type="SUPFAM" id="SSF81383">
    <property type="entry name" value="F-box domain"/>
    <property type="match status" value="1"/>
</dbReference>
<accession>A0A9R1FEJ4</accession>
<dbReference type="PANTHER" id="PTHR33110">
    <property type="entry name" value="F-BOX/KELCH-REPEAT PROTEIN-RELATED"/>
    <property type="match status" value="1"/>
</dbReference>
<evidence type="ECO:0000259" key="2">
    <source>
        <dbReference type="PROSITE" id="PS50102"/>
    </source>
</evidence>
<dbReference type="Gene3D" id="3.30.70.330">
    <property type="match status" value="1"/>
</dbReference>
<feature type="domain" description="RRM" evidence="2">
    <location>
        <begin position="431"/>
        <end position="510"/>
    </location>
</feature>
<dbReference type="InterPro" id="IPR035979">
    <property type="entry name" value="RBD_domain_sf"/>
</dbReference>
<reference evidence="3" key="2">
    <citation type="submission" date="2020-03" db="EMBL/GenBank/DDBJ databases">
        <title>The second near-complete assembly of the hexaploid bread wheat (Triticum aestivum) genome.</title>
        <authorList>
            <person name="Zimin A.V."/>
            <person name="Puiu D."/>
            <person name="Shumante A."/>
            <person name="Alonge M."/>
            <person name="Salzberg S.L."/>
        </authorList>
    </citation>
    <scope>NUCLEOTIDE SEQUENCE</scope>
    <source>
        <tissue evidence="3">Leaf</tissue>
    </source>
</reference>
<dbReference type="AlphaFoldDB" id="A0A9R1FEJ4"/>